<dbReference type="InterPro" id="IPR053209">
    <property type="entry name" value="Gramillin-biosynth_MTr"/>
</dbReference>
<dbReference type="Pfam" id="PF00856">
    <property type="entry name" value="SET"/>
    <property type="match status" value="1"/>
</dbReference>
<dbReference type="Proteomes" id="UP000799537">
    <property type="component" value="Unassembled WGS sequence"/>
</dbReference>
<dbReference type="InterPro" id="IPR001214">
    <property type="entry name" value="SET_dom"/>
</dbReference>
<dbReference type="InterPro" id="IPR046341">
    <property type="entry name" value="SET_dom_sf"/>
</dbReference>
<dbReference type="RefSeq" id="XP_033664156.1">
    <property type="nucleotide sequence ID" value="XM_033808055.1"/>
</dbReference>
<dbReference type="AlphaFoldDB" id="A0A6A6C7V6"/>
<dbReference type="SUPFAM" id="SSF48452">
    <property type="entry name" value="TPR-like"/>
    <property type="match status" value="1"/>
</dbReference>
<dbReference type="Gene3D" id="2.170.270.10">
    <property type="entry name" value="SET domain"/>
    <property type="match status" value="1"/>
</dbReference>
<proteinExistence type="predicted"/>
<dbReference type="OrthoDB" id="438641at2759"/>
<gene>
    <name evidence="3" type="ORF">M409DRAFT_26311</name>
</gene>
<dbReference type="PANTHER" id="PTHR47643">
    <property type="entry name" value="TPR DOMAIN PROTEIN (AFU_ORTHOLOGUE AFUA_5G12710)"/>
    <property type="match status" value="1"/>
</dbReference>
<dbReference type="EMBL" id="ML993609">
    <property type="protein sequence ID" value="KAF2163267.1"/>
    <property type="molecule type" value="Genomic_DNA"/>
</dbReference>
<evidence type="ECO:0000259" key="2">
    <source>
        <dbReference type="PROSITE" id="PS50280"/>
    </source>
</evidence>
<keyword evidence="1" id="KW-0802">TPR repeat</keyword>
<dbReference type="GeneID" id="54561327"/>
<organism evidence="3 4">
    <name type="scientific">Zasmidium cellare ATCC 36951</name>
    <dbReference type="NCBI Taxonomy" id="1080233"/>
    <lineage>
        <taxon>Eukaryota</taxon>
        <taxon>Fungi</taxon>
        <taxon>Dikarya</taxon>
        <taxon>Ascomycota</taxon>
        <taxon>Pezizomycotina</taxon>
        <taxon>Dothideomycetes</taxon>
        <taxon>Dothideomycetidae</taxon>
        <taxon>Mycosphaerellales</taxon>
        <taxon>Mycosphaerellaceae</taxon>
        <taxon>Zasmidium</taxon>
    </lineage>
</organism>
<dbReference type="SMART" id="SM00028">
    <property type="entry name" value="TPR"/>
    <property type="match status" value="3"/>
</dbReference>
<dbReference type="PROSITE" id="PS50280">
    <property type="entry name" value="SET"/>
    <property type="match status" value="1"/>
</dbReference>
<keyword evidence="4" id="KW-1185">Reference proteome</keyword>
<dbReference type="Gene3D" id="1.25.40.10">
    <property type="entry name" value="Tetratricopeptide repeat domain"/>
    <property type="match status" value="1"/>
</dbReference>
<dbReference type="PROSITE" id="PS50005">
    <property type="entry name" value="TPR"/>
    <property type="match status" value="1"/>
</dbReference>
<reference evidence="3" key="1">
    <citation type="journal article" date="2020" name="Stud. Mycol.">
        <title>101 Dothideomycetes genomes: a test case for predicting lifestyles and emergence of pathogens.</title>
        <authorList>
            <person name="Haridas S."/>
            <person name="Albert R."/>
            <person name="Binder M."/>
            <person name="Bloem J."/>
            <person name="Labutti K."/>
            <person name="Salamov A."/>
            <person name="Andreopoulos B."/>
            <person name="Baker S."/>
            <person name="Barry K."/>
            <person name="Bills G."/>
            <person name="Bluhm B."/>
            <person name="Cannon C."/>
            <person name="Castanera R."/>
            <person name="Culley D."/>
            <person name="Daum C."/>
            <person name="Ezra D."/>
            <person name="Gonzalez J."/>
            <person name="Henrissat B."/>
            <person name="Kuo A."/>
            <person name="Liang C."/>
            <person name="Lipzen A."/>
            <person name="Lutzoni F."/>
            <person name="Magnuson J."/>
            <person name="Mondo S."/>
            <person name="Nolan M."/>
            <person name="Ohm R."/>
            <person name="Pangilinan J."/>
            <person name="Park H.-J."/>
            <person name="Ramirez L."/>
            <person name="Alfaro M."/>
            <person name="Sun H."/>
            <person name="Tritt A."/>
            <person name="Yoshinaga Y."/>
            <person name="Zwiers L.-H."/>
            <person name="Turgeon B."/>
            <person name="Goodwin S."/>
            <person name="Spatafora J."/>
            <person name="Crous P."/>
            <person name="Grigoriev I."/>
        </authorList>
    </citation>
    <scope>NUCLEOTIDE SEQUENCE</scope>
    <source>
        <strain evidence="3">ATCC 36951</strain>
    </source>
</reference>
<dbReference type="InterPro" id="IPR019734">
    <property type="entry name" value="TPR_rpt"/>
</dbReference>
<feature type="repeat" description="TPR" evidence="1">
    <location>
        <begin position="291"/>
        <end position="324"/>
    </location>
</feature>
<accession>A0A6A6C7V6</accession>
<name>A0A6A6C7V6_ZASCE</name>
<evidence type="ECO:0000313" key="4">
    <source>
        <dbReference type="Proteomes" id="UP000799537"/>
    </source>
</evidence>
<dbReference type="CDD" id="cd20071">
    <property type="entry name" value="SET_SMYD"/>
    <property type="match status" value="1"/>
</dbReference>
<protein>
    <recommendedName>
        <fullName evidence="2">SET domain-containing protein</fullName>
    </recommendedName>
</protein>
<evidence type="ECO:0000256" key="1">
    <source>
        <dbReference type="PROSITE-ProRule" id="PRU00339"/>
    </source>
</evidence>
<feature type="domain" description="SET" evidence="2">
    <location>
        <begin position="369"/>
        <end position="552"/>
    </location>
</feature>
<dbReference type="PANTHER" id="PTHR47643:SF2">
    <property type="entry name" value="TPR DOMAIN PROTEIN (AFU_ORTHOLOGUE AFUA_5G12710)"/>
    <property type="match status" value="1"/>
</dbReference>
<dbReference type="SMART" id="SM00317">
    <property type="entry name" value="SET"/>
    <property type="match status" value="1"/>
</dbReference>
<dbReference type="InterPro" id="IPR011990">
    <property type="entry name" value="TPR-like_helical_dom_sf"/>
</dbReference>
<evidence type="ECO:0000313" key="3">
    <source>
        <dbReference type="EMBL" id="KAF2163267.1"/>
    </source>
</evidence>
<sequence>MDDEAVLNQLTGLYEKQKQLAKSASDRKGQRPRQKATRAELCDQFSTHAAAQVPSLYSMVRQTAIGYAYPPCSIPLANLEPIAINELELETVHRGRVLVVRTFGYPSRIQAVQNAIEDRELSVDRLAVYNFDMQLRPEQLLPKGQLLAVKEPYYKVTADGAPVVRVDHPSDLVVLRPEDAIIPMQLRPKLLELVDSLSHWKAKGNAAFKAKDYRGAIEMYSKGIDYQQMGPECHQPKEEGTLMLRLDMYRNRAQANIYLGRYEAALADAEASFIITNAWTQAEASHVNSKIKAFYRAGIAAYHLQNYTKAEEKFEAILEMVPSDADAQREIQRIRRRLVEQSLGAYDFAEMIDNAMMTNKRLDVADFTANVIVQKTADRGHGLFTTKTIKAGELVLVEKALFVAFNTDEGTDQSVIMNLNTDVMSVGTHSTRLIGVVHKLLHSPKLAEEFIRLYDGGYKPRGVKIVDGVVAVDTFQVEAALDYNGFGLPADPTAVDRDMADQPTSSTGVWLTSSFINHDCIGNAARSFIGDIMVIRATKDLNKGDEILMRYKNSEDDIESFQKSMLSAWKFKCSCALCVAEAKTPEPQRQRRLQLIKDARTFLETNQITEQQPPPLGLIAKAEQLRAKIEASYGQAQFKDLPRQGLHDLSLWICMTHILGAQHKVQTAAVAVLRDLGFMVSVKKNKVSIERTHCRMDMSGVHAGMYLAVAYYRKGQNEVGEELERFTMEMYKTIHGCMLRFEEKFGVIKG</sequence>
<dbReference type="SUPFAM" id="SSF82199">
    <property type="entry name" value="SET domain"/>
    <property type="match status" value="1"/>
</dbReference>